<dbReference type="EMBL" id="JAAXKY010000026">
    <property type="protein sequence ID" value="NMH77582.1"/>
    <property type="molecule type" value="Genomic_DNA"/>
</dbReference>
<evidence type="ECO:0000256" key="3">
    <source>
        <dbReference type="ARBA" id="ARBA00023012"/>
    </source>
</evidence>
<protein>
    <submittedName>
        <fullName evidence="7">GAF domain-containing protein</fullName>
    </submittedName>
</protein>
<evidence type="ECO:0000313" key="7">
    <source>
        <dbReference type="EMBL" id="NMH77582.1"/>
    </source>
</evidence>
<dbReference type="Pfam" id="PF02518">
    <property type="entry name" value="HATPase_c"/>
    <property type="match status" value="1"/>
</dbReference>
<evidence type="ECO:0000256" key="4">
    <source>
        <dbReference type="SAM" id="MobiDB-lite"/>
    </source>
</evidence>
<keyword evidence="2" id="KW-0418">Kinase</keyword>
<feature type="domain" description="GAF" evidence="5">
    <location>
        <begin position="75"/>
        <end position="221"/>
    </location>
</feature>
<gene>
    <name evidence="7" type="ORF">HF577_10865</name>
</gene>
<feature type="domain" description="Histidine kinase/HSP90-like ATPase" evidence="6">
    <location>
        <begin position="504"/>
        <end position="592"/>
    </location>
</feature>
<dbReference type="InterPro" id="IPR011712">
    <property type="entry name" value="Sig_transdc_His_kin_sub3_dim/P"/>
</dbReference>
<dbReference type="PANTHER" id="PTHR24421:SF56">
    <property type="entry name" value="OXYGEN SENSOR HISTIDINE KINASE RESPONSE REGULATOR DOST"/>
    <property type="match status" value="1"/>
</dbReference>
<organism evidence="7 8">
    <name type="scientific">Pseudonocardia xinjiangensis</name>
    <dbReference type="NCBI Taxonomy" id="75289"/>
    <lineage>
        <taxon>Bacteria</taxon>
        <taxon>Bacillati</taxon>
        <taxon>Actinomycetota</taxon>
        <taxon>Actinomycetes</taxon>
        <taxon>Pseudonocardiales</taxon>
        <taxon>Pseudonocardiaceae</taxon>
        <taxon>Pseudonocardia</taxon>
    </lineage>
</organism>
<evidence type="ECO:0000313" key="8">
    <source>
        <dbReference type="Proteomes" id="UP001296706"/>
    </source>
</evidence>
<evidence type="ECO:0000259" key="6">
    <source>
        <dbReference type="SMART" id="SM00387"/>
    </source>
</evidence>
<dbReference type="Gene3D" id="3.30.565.10">
    <property type="entry name" value="Histidine kinase-like ATPase, C-terminal domain"/>
    <property type="match status" value="1"/>
</dbReference>
<dbReference type="Gene3D" id="1.20.5.1930">
    <property type="match status" value="1"/>
</dbReference>
<dbReference type="InterPro" id="IPR036890">
    <property type="entry name" value="HATPase_C_sf"/>
</dbReference>
<comment type="caution">
    <text evidence="7">The sequence shown here is derived from an EMBL/GenBank/DDBJ whole genome shotgun (WGS) entry which is preliminary data.</text>
</comment>
<dbReference type="SMART" id="SM00387">
    <property type="entry name" value="HATPase_c"/>
    <property type="match status" value="1"/>
</dbReference>
<name>A0ABX1RAZ2_9PSEU</name>
<reference evidence="7 8" key="1">
    <citation type="submission" date="2020-04" db="EMBL/GenBank/DDBJ databases">
        <authorList>
            <person name="Klaysubun C."/>
            <person name="Duangmal K."/>
            <person name="Lipun K."/>
        </authorList>
    </citation>
    <scope>NUCLEOTIDE SEQUENCE [LARGE SCALE GENOMIC DNA]</scope>
    <source>
        <strain evidence="7 8">JCM 11839</strain>
    </source>
</reference>
<dbReference type="Gene3D" id="3.30.450.40">
    <property type="match status" value="2"/>
</dbReference>
<dbReference type="InterPro" id="IPR003018">
    <property type="entry name" value="GAF"/>
</dbReference>
<dbReference type="Pfam" id="PF07730">
    <property type="entry name" value="HisKA_3"/>
    <property type="match status" value="1"/>
</dbReference>
<dbReference type="Proteomes" id="UP001296706">
    <property type="component" value="Unassembled WGS sequence"/>
</dbReference>
<dbReference type="RefSeq" id="WP_169395657.1">
    <property type="nucleotide sequence ID" value="NZ_BAAAJH010000016.1"/>
</dbReference>
<keyword evidence="3" id="KW-0902">Two-component regulatory system</keyword>
<evidence type="ECO:0000256" key="2">
    <source>
        <dbReference type="ARBA" id="ARBA00022777"/>
    </source>
</evidence>
<keyword evidence="8" id="KW-1185">Reference proteome</keyword>
<dbReference type="InterPro" id="IPR003594">
    <property type="entry name" value="HATPase_dom"/>
</dbReference>
<feature type="domain" description="GAF" evidence="5">
    <location>
        <begin position="245"/>
        <end position="393"/>
    </location>
</feature>
<dbReference type="InterPro" id="IPR050482">
    <property type="entry name" value="Sensor_HK_TwoCompSys"/>
</dbReference>
<dbReference type="SUPFAM" id="SSF55781">
    <property type="entry name" value="GAF domain-like"/>
    <property type="match status" value="2"/>
</dbReference>
<keyword evidence="1" id="KW-0808">Transferase</keyword>
<dbReference type="Pfam" id="PF13185">
    <property type="entry name" value="GAF_2"/>
    <property type="match status" value="2"/>
</dbReference>
<dbReference type="SUPFAM" id="SSF55874">
    <property type="entry name" value="ATPase domain of HSP90 chaperone/DNA topoisomerase II/histidine kinase"/>
    <property type="match status" value="1"/>
</dbReference>
<dbReference type="CDD" id="cd16917">
    <property type="entry name" value="HATPase_UhpB-NarQ-NarX-like"/>
    <property type="match status" value="1"/>
</dbReference>
<accession>A0ABX1RAZ2</accession>
<evidence type="ECO:0000256" key="1">
    <source>
        <dbReference type="ARBA" id="ARBA00022679"/>
    </source>
</evidence>
<sequence>MSADHTAPDDASEGSGQGAGGADLGRSHLTFPDLPRLELDQLLGQLVDRAQEVMATQGRLRGLLTANQLIITDLTLPVVLRRIVDAARDLVGARYAALGVISPDGGLSEFVHTGMPPDAVEQIGHLPEGKGLLGALIEDPHPIRLRRIADDLRSSGFPPGHPPMNSFLGVPIRIRDEIFGNLYLAESTKGTFSAEDEELTSAIAATAAVAIDNARLYESARTHGEWLQASAAITSELLASPTTERATHPLQLIAEHSREIAGADLVTVALPTGDTGDELCVEVAVGTGAERLIGRRVPLSGSLEGTVLRTGRPLRLAHPDNETRLGSVAPEDLDVGPVLVLPLVGSRRVQGVLSAARLRGRTAFSAPDLDMAGSFANHGAIAIELAQARAEQQRAAMLDERDRIAADLHDHVIQRLFAAGLSLQSVAMSLGPGPTTDRVLTTVADLDATITQIRTTIFQLHDLPRADPAGLRARLLHVATDAAKALGFEPAVRFTGAVDTLPTDIAEDVIAVLREALSNIARHAHAHAADVDLTTRPDRLVLTIRDDGIGITPTTHPSGLANLHRRAQRHGGTFDAGPRKPTGTVLTWSIPT</sequence>
<proteinExistence type="predicted"/>
<dbReference type="PANTHER" id="PTHR24421">
    <property type="entry name" value="NITRATE/NITRITE SENSOR PROTEIN NARX-RELATED"/>
    <property type="match status" value="1"/>
</dbReference>
<evidence type="ECO:0000259" key="5">
    <source>
        <dbReference type="SMART" id="SM00065"/>
    </source>
</evidence>
<feature type="region of interest" description="Disordered" evidence="4">
    <location>
        <begin position="1"/>
        <end position="25"/>
    </location>
</feature>
<dbReference type="SMART" id="SM00065">
    <property type="entry name" value="GAF"/>
    <property type="match status" value="2"/>
</dbReference>
<dbReference type="InterPro" id="IPR029016">
    <property type="entry name" value="GAF-like_dom_sf"/>
</dbReference>